<proteinExistence type="predicted"/>
<dbReference type="AlphaFoldDB" id="A0A811P0Q6"/>
<reference evidence="2" key="1">
    <citation type="submission" date="2020-10" db="EMBL/GenBank/DDBJ databases">
        <authorList>
            <person name="Han B."/>
            <person name="Lu T."/>
            <person name="Zhao Q."/>
            <person name="Huang X."/>
            <person name="Zhao Y."/>
        </authorList>
    </citation>
    <scope>NUCLEOTIDE SEQUENCE</scope>
</reference>
<evidence type="ECO:0000313" key="3">
    <source>
        <dbReference type="Proteomes" id="UP000604825"/>
    </source>
</evidence>
<comment type="caution">
    <text evidence="2">The sequence shown here is derived from an EMBL/GenBank/DDBJ whole genome shotgun (WGS) entry which is preliminary data.</text>
</comment>
<feature type="region of interest" description="Disordered" evidence="1">
    <location>
        <begin position="1"/>
        <end position="57"/>
    </location>
</feature>
<sequence length="274" mass="29764">MVTPPRHPLVGARAQPKLHAAPSSGTAHSLALPRQVAPTSEIRRGAPPPASLPPRSVAVGSSGCSGFSGVGVVGDADLSSSLVWTNVCSCIQHSSSPALASRIRGPGTRLQDPRRLRGGRRSSTLQSALGSRCQCSKMPSTCEINSKLSSVDYRVEQACICVDGMIAGQIIFKVQIILLLAENQLKEIELDDRNNEFIVFYRGKDFLSSELAEVLLLVARSIELQRHQVQMEDVKDQGDEELYAKLDAAYSSDEEDMEPLKTTGMEAMQWQIYV</sequence>
<dbReference type="EMBL" id="CAJGYO010000005">
    <property type="protein sequence ID" value="CAD6231333.1"/>
    <property type="molecule type" value="Genomic_DNA"/>
</dbReference>
<gene>
    <name evidence="2" type="ORF">NCGR_LOCUS21445</name>
</gene>
<name>A0A811P0Q6_9POAL</name>
<organism evidence="2 3">
    <name type="scientific">Miscanthus lutarioriparius</name>
    <dbReference type="NCBI Taxonomy" id="422564"/>
    <lineage>
        <taxon>Eukaryota</taxon>
        <taxon>Viridiplantae</taxon>
        <taxon>Streptophyta</taxon>
        <taxon>Embryophyta</taxon>
        <taxon>Tracheophyta</taxon>
        <taxon>Spermatophyta</taxon>
        <taxon>Magnoliopsida</taxon>
        <taxon>Liliopsida</taxon>
        <taxon>Poales</taxon>
        <taxon>Poaceae</taxon>
        <taxon>PACMAD clade</taxon>
        <taxon>Panicoideae</taxon>
        <taxon>Andropogonodae</taxon>
        <taxon>Andropogoneae</taxon>
        <taxon>Saccharinae</taxon>
        <taxon>Miscanthus</taxon>
    </lineage>
</organism>
<dbReference type="Proteomes" id="UP000604825">
    <property type="component" value="Unassembled WGS sequence"/>
</dbReference>
<accession>A0A811P0Q6</accession>
<feature type="region of interest" description="Disordered" evidence="1">
    <location>
        <begin position="100"/>
        <end position="121"/>
    </location>
</feature>
<evidence type="ECO:0000313" key="2">
    <source>
        <dbReference type="EMBL" id="CAD6231333.1"/>
    </source>
</evidence>
<keyword evidence="3" id="KW-1185">Reference proteome</keyword>
<evidence type="ECO:0000256" key="1">
    <source>
        <dbReference type="SAM" id="MobiDB-lite"/>
    </source>
</evidence>
<protein>
    <submittedName>
        <fullName evidence="2">Uncharacterized protein</fullName>
    </submittedName>
</protein>